<dbReference type="OrthoDB" id="1927454at2759"/>
<feature type="non-terminal residue" evidence="3">
    <location>
        <position position="1"/>
    </location>
</feature>
<dbReference type="STRING" id="75743.A0A401P1M1"/>
<comment type="caution">
    <text evidence="3">The sequence shown here is derived from an EMBL/GenBank/DDBJ whole genome shotgun (WGS) entry which is preliminary data.</text>
</comment>
<dbReference type="PANTHER" id="PTHR23052">
    <property type="entry name" value="AXONEMAL DYNEIN LIGHT CHAIN DOMAIN-CONTAINING PROTEIN 1"/>
    <property type="match status" value="1"/>
</dbReference>
<reference evidence="3 4" key="1">
    <citation type="journal article" date="2018" name="Nat. Ecol. Evol.">
        <title>Shark genomes provide insights into elasmobranch evolution and the origin of vertebrates.</title>
        <authorList>
            <person name="Hara Y"/>
            <person name="Yamaguchi K"/>
            <person name="Onimaru K"/>
            <person name="Kadota M"/>
            <person name="Koyanagi M"/>
            <person name="Keeley SD"/>
            <person name="Tatsumi K"/>
            <person name="Tanaka K"/>
            <person name="Motone F"/>
            <person name="Kageyama Y"/>
            <person name="Nozu R"/>
            <person name="Adachi N"/>
            <person name="Nishimura O"/>
            <person name="Nakagawa R"/>
            <person name="Tanegashima C"/>
            <person name="Kiyatake I"/>
            <person name="Matsumoto R"/>
            <person name="Murakumo K"/>
            <person name="Nishida K"/>
            <person name="Terakita A"/>
            <person name="Kuratani S"/>
            <person name="Sato K"/>
            <person name="Hyodo S Kuraku.S."/>
        </authorList>
    </citation>
    <scope>NUCLEOTIDE SEQUENCE [LARGE SCALE GENOMIC DNA]</scope>
</reference>
<sequence length="837" mass="96729">MQKHFEVPDSLIPNEYHIVKNKGVLGLEYYEDKYTTLLQDHEKKLRVFPSMKPSGRVEAIQLSQVMDAMLEKVGFNEDTEQQFKGETQMHHLLDIVKKEQDIYNIVFHELIRQISVDCAERGELLAKIRERYVSLLDYIPRHLNSMHNEIMMQRVLDRQLIMELFVFQNAVEKLNSELGELRERDRMVAKTIEKTQMELTGALLDAQKNANMLDEYHQLYELQRKRLIAQVNTLTQEKDWWNEAAYSLALKVIEEQSLKLVHDLQISEKLWVKIAQHFAVVLGTKDAEDQSKLQEITEQWRKQMTKFTKNLENAEELSQETRKRVLSGFKKWHNYLSEKIASPHGIKSFAKDKLYELINDLKDWHEMITQDYARYEGSLFLITQEELLDMVQLQHVWTDLSLTLFDRHRWSANEKMPEEIAMQELNSTVSALSKNYTIRLTGENGTAWYIMKLQDMLESCRVKFDYANMEDIGLIEFDLLTLNEQFPTLVQLLQDAINLAETPQTEESRKNKETYISLQLGDVIQKMQGWLLALFKMIIHMDTKLTQQILIVQSEMSHLLVDILLQMVHDPVANLKKKHFTTLSYPDTPAKLEKKALMVASQLNILSTQIYGWCRDIVEGFVKTRTALLLEDPDNDLKDLEKLKVESTEWINICELLLSEMKQQPVQLLSSRSDDAQSQISLTRDLCAACLRNSATKILGMSDSELSVLMPGEKESTDGPMTIESFQHSAVQVVGNVTETGESSQIFKSSENTDRAEGMRDFEDQSLGIEESHTLHSPSKSILKFIGEDTNIHEKDLKEAAVPVLKVDINAVVPIHPKSVKAFEEMVAMGMLQQQLM</sequence>
<dbReference type="InterPro" id="IPR052845">
    <property type="entry name" value="Axonemal_dynein_LC_domain"/>
</dbReference>
<keyword evidence="1 2" id="KW-0175">Coiled coil</keyword>
<dbReference type="AlphaFoldDB" id="A0A401P1M1"/>
<dbReference type="Pfam" id="PF10211">
    <property type="entry name" value="Ax_dynein_light"/>
    <property type="match status" value="1"/>
</dbReference>
<protein>
    <recommendedName>
        <fullName evidence="5">Axonemal dynein light chain domain-containing protein 1</fullName>
    </recommendedName>
</protein>
<dbReference type="Proteomes" id="UP000288216">
    <property type="component" value="Unassembled WGS sequence"/>
</dbReference>
<dbReference type="OMA" id="ANMEDIG"/>
<dbReference type="EMBL" id="BFAA01005729">
    <property type="protein sequence ID" value="GCB67007.1"/>
    <property type="molecule type" value="Genomic_DNA"/>
</dbReference>
<dbReference type="PANTHER" id="PTHR23052:SF1">
    <property type="entry name" value="AXONEMAL DYNEIN LIGHT CHAIN DOMAIN-CONTAINING PROTEIN 1"/>
    <property type="match status" value="1"/>
</dbReference>
<evidence type="ECO:0000313" key="3">
    <source>
        <dbReference type="EMBL" id="GCB67007.1"/>
    </source>
</evidence>
<feature type="coiled-coil region" evidence="2">
    <location>
        <begin position="297"/>
        <end position="324"/>
    </location>
</feature>
<evidence type="ECO:0000256" key="2">
    <source>
        <dbReference type="SAM" id="Coils"/>
    </source>
</evidence>
<keyword evidence="4" id="KW-1185">Reference proteome</keyword>
<dbReference type="InterPro" id="IPR019347">
    <property type="entry name" value="Axonemal_dynein_light_chain"/>
</dbReference>
<organism evidence="3 4">
    <name type="scientific">Scyliorhinus torazame</name>
    <name type="common">Cloudy catshark</name>
    <name type="synonym">Catulus torazame</name>
    <dbReference type="NCBI Taxonomy" id="75743"/>
    <lineage>
        <taxon>Eukaryota</taxon>
        <taxon>Metazoa</taxon>
        <taxon>Chordata</taxon>
        <taxon>Craniata</taxon>
        <taxon>Vertebrata</taxon>
        <taxon>Chondrichthyes</taxon>
        <taxon>Elasmobranchii</taxon>
        <taxon>Galeomorphii</taxon>
        <taxon>Galeoidea</taxon>
        <taxon>Carcharhiniformes</taxon>
        <taxon>Scyliorhinidae</taxon>
        <taxon>Scyliorhinus</taxon>
    </lineage>
</organism>
<gene>
    <name evidence="3" type="ORF">scyTo_0012086</name>
</gene>
<evidence type="ECO:0000256" key="1">
    <source>
        <dbReference type="ARBA" id="ARBA00023054"/>
    </source>
</evidence>
<evidence type="ECO:0000313" key="4">
    <source>
        <dbReference type="Proteomes" id="UP000288216"/>
    </source>
</evidence>
<proteinExistence type="predicted"/>
<accession>A0A401P1M1</accession>
<dbReference type="GO" id="GO:0005737">
    <property type="term" value="C:cytoplasm"/>
    <property type="evidence" value="ECO:0007669"/>
    <property type="project" value="UniProtKB-ARBA"/>
</dbReference>
<name>A0A401P1M1_SCYTO</name>
<evidence type="ECO:0008006" key="5">
    <source>
        <dbReference type="Google" id="ProtNLM"/>
    </source>
</evidence>